<feature type="region of interest" description="Disordered" evidence="1">
    <location>
        <begin position="1"/>
        <end position="32"/>
    </location>
</feature>
<keyword evidence="3" id="KW-1185">Reference proteome</keyword>
<protein>
    <recommendedName>
        <fullName evidence="4">F-box domain-containing protein</fullName>
    </recommendedName>
</protein>
<reference evidence="2 3" key="1">
    <citation type="submission" date="2014-11" db="EMBL/GenBank/DDBJ databases">
        <authorList>
            <person name="Zhu J."/>
            <person name="Qi W."/>
            <person name="Song R."/>
        </authorList>
    </citation>
    <scope>NUCLEOTIDE SEQUENCE [LARGE SCALE GENOMIC DNA]</scope>
</reference>
<evidence type="ECO:0000313" key="2">
    <source>
        <dbReference type="EMBL" id="CEM20696.1"/>
    </source>
</evidence>
<evidence type="ECO:0000313" key="3">
    <source>
        <dbReference type="Proteomes" id="UP000041254"/>
    </source>
</evidence>
<dbReference type="InterPro" id="IPR032675">
    <property type="entry name" value="LRR_dom_sf"/>
</dbReference>
<sequence length="615" mass="67864">MREAKKLALSRLSSGASSNKRRRQSRSSDACGRRPPVNLIQLGDCEVCRILQWLTPREMSRVSLVCKTTSHAVSLPLAWAALEALTVRRCLRLPTRTLRNVVARFSTVARLELDLPSNVPSSNQAVGIRAFRLFAESFRNLEVLSCHYRPSSGFDMGVMDQLLLRNANSLKVVKLMAPGGGWRVKSGEVPSVLNLPARMPNLEKLTLSALFKMPSAGSFEAPRCRVIRLLDMGPFKPPFQRTVTSAVVVGEVRNLLKQTAPSLRRLQLDGDGRPALFSFTTTDRAPFYPVLNKMNLGWTTTEELLAIDDGHPKHFPQLTKLSFHGPPGRGLTDLHLRLYAKLNEVTPHGVYFKYGSVEIDFPALVNFRLQLAKHGLFLLHTDETDNLHYLSVESALDIPSDEEEDDLGEGPLCDKTSEWQKRFQYRFIKGPLAPPQPPPDSNNDTDNTPPDTQPLSSGGGQGQGEPSSADGRVGGGHHPRSSGAASAAACEGSSSSAPNGGCEEGCEEEDEASLRGNGYPRVGESMKGYDMFCLEMWNAPKLCRDLSDTTTLQTLWRRLKPEQRRAWGTEIVEAYKSERSKRPQWHFDRVKPWWETTNGAGGAASAADQSNSSSS</sequence>
<accession>A0A0G4FZ40</accession>
<feature type="compositionally biased region" description="Low complexity" evidence="1">
    <location>
        <begin position="441"/>
        <end position="456"/>
    </location>
</feature>
<dbReference type="InParanoid" id="A0A0G4FZ40"/>
<dbReference type="AlphaFoldDB" id="A0A0G4FZ40"/>
<name>A0A0G4FZ40_VITBC</name>
<gene>
    <name evidence="2" type="ORF">Vbra_16490</name>
</gene>
<evidence type="ECO:0000256" key="1">
    <source>
        <dbReference type="SAM" id="MobiDB-lite"/>
    </source>
</evidence>
<dbReference type="Proteomes" id="UP000041254">
    <property type="component" value="Unassembled WGS sequence"/>
</dbReference>
<proteinExistence type="predicted"/>
<feature type="compositionally biased region" description="Low complexity" evidence="1">
    <location>
        <begin position="7"/>
        <end position="18"/>
    </location>
</feature>
<feature type="compositionally biased region" description="Low complexity" evidence="1">
    <location>
        <begin position="603"/>
        <end position="615"/>
    </location>
</feature>
<feature type="region of interest" description="Disordered" evidence="1">
    <location>
        <begin position="429"/>
        <end position="521"/>
    </location>
</feature>
<feature type="compositionally biased region" description="Low complexity" evidence="1">
    <location>
        <begin position="481"/>
        <end position="501"/>
    </location>
</feature>
<dbReference type="OrthoDB" id="332012at2759"/>
<organism evidence="2 3">
    <name type="scientific">Vitrella brassicaformis (strain CCMP3155)</name>
    <dbReference type="NCBI Taxonomy" id="1169540"/>
    <lineage>
        <taxon>Eukaryota</taxon>
        <taxon>Sar</taxon>
        <taxon>Alveolata</taxon>
        <taxon>Colpodellida</taxon>
        <taxon>Vitrellaceae</taxon>
        <taxon>Vitrella</taxon>
    </lineage>
</organism>
<feature type="region of interest" description="Disordered" evidence="1">
    <location>
        <begin position="596"/>
        <end position="615"/>
    </location>
</feature>
<dbReference type="VEuPathDB" id="CryptoDB:Vbra_16490"/>
<dbReference type="EMBL" id="CDMY01000531">
    <property type="protein sequence ID" value="CEM20696.1"/>
    <property type="molecule type" value="Genomic_DNA"/>
</dbReference>
<dbReference type="Gene3D" id="3.80.10.10">
    <property type="entry name" value="Ribonuclease Inhibitor"/>
    <property type="match status" value="1"/>
</dbReference>
<evidence type="ECO:0008006" key="4">
    <source>
        <dbReference type="Google" id="ProtNLM"/>
    </source>
</evidence>